<dbReference type="InterPro" id="IPR057670">
    <property type="entry name" value="SH3_retrovirus"/>
</dbReference>
<reference evidence="4 5" key="1">
    <citation type="journal article" date="2014" name="Am. J. Bot.">
        <title>Genome assembly and annotation for red clover (Trifolium pratense; Fabaceae).</title>
        <authorList>
            <person name="Istvanek J."/>
            <person name="Jaros M."/>
            <person name="Krenek A."/>
            <person name="Repkova J."/>
        </authorList>
    </citation>
    <scope>NUCLEOTIDE SEQUENCE [LARGE SCALE GENOMIC DNA]</scope>
    <source>
        <strain evidence="5">cv. Tatra</strain>
        <tissue evidence="4">Young leaves</tissue>
    </source>
</reference>
<dbReference type="STRING" id="57577.A0A2K3KQ99"/>
<dbReference type="Pfam" id="PF25597">
    <property type="entry name" value="SH3_retrovirus"/>
    <property type="match status" value="1"/>
</dbReference>
<accession>A0A2K3KQ99</accession>
<dbReference type="Pfam" id="PF07727">
    <property type="entry name" value="RVT_2"/>
    <property type="match status" value="1"/>
</dbReference>
<comment type="caution">
    <text evidence="4">The sequence shown here is derived from an EMBL/GenBank/DDBJ whole genome shotgun (WGS) entry which is preliminary data.</text>
</comment>
<protein>
    <submittedName>
        <fullName evidence="4">Copia-type polyprotein</fullName>
    </submittedName>
</protein>
<dbReference type="EMBL" id="ASHM01105279">
    <property type="protein sequence ID" value="PNX68452.1"/>
    <property type="molecule type" value="Genomic_DNA"/>
</dbReference>
<proteinExistence type="predicted"/>
<feature type="non-terminal residue" evidence="4">
    <location>
        <position position="1"/>
    </location>
</feature>
<evidence type="ECO:0000313" key="5">
    <source>
        <dbReference type="Proteomes" id="UP000236291"/>
    </source>
</evidence>
<feature type="domain" description="Reverse transcriptase Ty1/copia-type" evidence="2">
    <location>
        <begin position="203"/>
        <end position="244"/>
    </location>
</feature>
<reference evidence="4 5" key="2">
    <citation type="journal article" date="2017" name="Front. Plant Sci.">
        <title>Gene Classification and Mining of Molecular Markers Useful in Red Clover (Trifolium pratense) Breeding.</title>
        <authorList>
            <person name="Istvanek J."/>
            <person name="Dluhosova J."/>
            <person name="Dluhos P."/>
            <person name="Patkova L."/>
            <person name="Nedelnik J."/>
            <person name="Repkova J."/>
        </authorList>
    </citation>
    <scope>NUCLEOTIDE SEQUENCE [LARGE SCALE GENOMIC DNA]</scope>
    <source>
        <strain evidence="5">cv. Tatra</strain>
        <tissue evidence="4">Young leaves</tissue>
    </source>
</reference>
<dbReference type="InterPro" id="IPR013103">
    <property type="entry name" value="RVT_2"/>
</dbReference>
<dbReference type="Proteomes" id="UP000236291">
    <property type="component" value="Unassembled WGS sequence"/>
</dbReference>
<organism evidence="4 5">
    <name type="scientific">Trifolium pratense</name>
    <name type="common">Red clover</name>
    <dbReference type="NCBI Taxonomy" id="57577"/>
    <lineage>
        <taxon>Eukaryota</taxon>
        <taxon>Viridiplantae</taxon>
        <taxon>Streptophyta</taxon>
        <taxon>Embryophyta</taxon>
        <taxon>Tracheophyta</taxon>
        <taxon>Spermatophyta</taxon>
        <taxon>Magnoliopsida</taxon>
        <taxon>eudicotyledons</taxon>
        <taxon>Gunneridae</taxon>
        <taxon>Pentapetalae</taxon>
        <taxon>rosids</taxon>
        <taxon>fabids</taxon>
        <taxon>Fabales</taxon>
        <taxon>Fabaceae</taxon>
        <taxon>Papilionoideae</taxon>
        <taxon>50 kb inversion clade</taxon>
        <taxon>NPAAA clade</taxon>
        <taxon>Hologalegina</taxon>
        <taxon>IRL clade</taxon>
        <taxon>Trifolieae</taxon>
        <taxon>Trifolium</taxon>
    </lineage>
</organism>
<gene>
    <name evidence="4" type="ORF">L195_g056176</name>
</gene>
<feature type="domain" description="Retroviral polymerase SH3-like" evidence="3">
    <location>
        <begin position="16"/>
        <end position="78"/>
    </location>
</feature>
<evidence type="ECO:0000313" key="4">
    <source>
        <dbReference type="EMBL" id="PNX68452.1"/>
    </source>
</evidence>
<name>A0A2K3KQ99_TRIPR</name>
<evidence type="ECO:0000256" key="1">
    <source>
        <dbReference type="SAM" id="MobiDB-lite"/>
    </source>
</evidence>
<dbReference type="AlphaFoldDB" id="A0A2K3KQ99"/>
<feature type="compositionally biased region" description="Acidic residues" evidence="1">
    <location>
        <begin position="132"/>
        <end position="142"/>
    </location>
</feature>
<sequence>WSGIKPSVSHFKVFGSIAYVHVPDNLRKKLDDKSIVYIHLGISDESKAYKLYDPLKRKIVVSKDVRFDEAKQWNWERKEIEAVKGRDVIPDTDACSSSKHSEEGNEGDDDHNEILNGNDGDHNEVVDQIVPDSEDSDEEDNPPLDKRVSKRPGYLDDFVTDEAEMHNLAIFTPSNDPITYEEACKYDTWRKAMDAEITAIESNDTWELTALPAGVKKIGVKWIYKTKYNEQGKIEKYKARLVAK</sequence>
<evidence type="ECO:0000259" key="2">
    <source>
        <dbReference type="Pfam" id="PF07727"/>
    </source>
</evidence>
<feature type="region of interest" description="Disordered" evidence="1">
    <location>
        <begin position="89"/>
        <end position="152"/>
    </location>
</feature>
<evidence type="ECO:0000259" key="3">
    <source>
        <dbReference type="Pfam" id="PF25597"/>
    </source>
</evidence>
<feature type="non-terminal residue" evidence="4">
    <location>
        <position position="244"/>
    </location>
</feature>